<reference evidence="1 2" key="1">
    <citation type="submission" date="2020-03" db="EMBL/GenBank/DDBJ databases">
        <title>Salinimicrobium sp. nov, isolated from SCS.</title>
        <authorList>
            <person name="Cao W.R."/>
        </authorList>
    </citation>
    <scope>NUCLEOTIDE SEQUENCE [LARGE SCALE GENOMIC DNA]</scope>
    <source>
        <strain evidence="2">J15B91</strain>
    </source>
</reference>
<evidence type="ECO:0000313" key="2">
    <source>
        <dbReference type="Proteomes" id="UP000703674"/>
    </source>
</evidence>
<protein>
    <submittedName>
        <fullName evidence="1">BREX system P-loop protein BrxC</fullName>
    </submittedName>
</protein>
<comment type="caution">
    <text evidence="1">The sequence shown here is derived from an EMBL/GenBank/DDBJ whole genome shotgun (WGS) entry which is preliminary data.</text>
</comment>
<feature type="non-terminal residue" evidence="1">
    <location>
        <position position="1"/>
    </location>
</feature>
<evidence type="ECO:0000313" key="1">
    <source>
        <dbReference type="EMBL" id="NJW54724.1"/>
    </source>
</evidence>
<sequence length="167" mass="19788">LVNYLKTSGLFRQVSTINEDSIAYNFNIRTDLDDEIISANNKNLRLTAFSLFNINDDREDFIENLKLETQYTKDVITLVPDDSRFREIDRLLDEVQKYQEIEKVYSHDENDEKRRIVDRFATIKAEKEKDLINLIQEAYQNGSLIYLFDETFLSQDKFKVSINDVQK</sequence>
<name>A0ABX1D2P0_9FLAO</name>
<feature type="non-terminal residue" evidence="1">
    <location>
        <position position="167"/>
    </location>
</feature>
<keyword evidence="2" id="KW-1185">Reference proteome</keyword>
<gene>
    <name evidence="1" type="ORF">HC175_17575</name>
</gene>
<dbReference type="EMBL" id="JAAVJR010000435">
    <property type="protein sequence ID" value="NJW54724.1"/>
    <property type="molecule type" value="Genomic_DNA"/>
</dbReference>
<proteinExistence type="predicted"/>
<dbReference type="Proteomes" id="UP000703674">
    <property type="component" value="Unassembled WGS sequence"/>
</dbReference>
<accession>A0ABX1D2P0</accession>
<organism evidence="1 2">
    <name type="scientific">Salinimicrobium oceani</name>
    <dbReference type="NCBI Taxonomy" id="2722702"/>
    <lineage>
        <taxon>Bacteria</taxon>
        <taxon>Pseudomonadati</taxon>
        <taxon>Bacteroidota</taxon>
        <taxon>Flavobacteriia</taxon>
        <taxon>Flavobacteriales</taxon>
        <taxon>Flavobacteriaceae</taxon>
        <taxon>Salinimicrobium</taxon>
    </lineage>
</organism>